<dbReference type="FunFam" id="3.40.50.300:FF:000006">
    <property type="entry name" value="DNA-binding transcriptional regulator NtrC"/>
    <property type="match status" value="1"/>
</dbReference>
<accession>A0A0N0GQ78</accession>
<dbReference type="PROSITE" id="PS00688">
    <property type="entry name" value="SIGMA54_INTERACT_3"/>
    <property type="match status" value="1"/>
</dbReference>
<dbReference type="InterPro" id="IPR025943">
    <property type="entry name" value="Sigma_54_int_dom_ATP-bd_2"/>
</dbReference>
<dbReference type="RefSeq" id="WP_236691966.1">
    <property type="nucleotide sequence ID" value="NZ_LAQT01000002.1"/>
</dbReference>
<dbReference type="Gene3D" id="1.10.10.60">
    <property type="entry name" value="Homeodomain-like"/>
    <property type="match status" value="1"/>
</dbReference>
<evidence type="ECO:0000259" key="6">
    <source>
        <dbReference type="PROSITE" id="PS50045"/>
    </source>
</evidence>
<evidence type="ECO:0000256" key="1">
    <source>
        <dbReference type="ARBA" id="ARBA00022741"/>
    </source>
</evidence>
<comment type="caution">
    <text evidence="7">The sequence shown here is derived from an EMBL/GenBank/DDBJ whole genome shotgun (WGS) entry which is preliminary data.</text>
</comment>
<dbReference type="EMBL" id="LAQT01000002">
    <property type="protein sequence ID" value="KPC54440.1"/>
    <property type="molecule type" value="Genomic_DNA"/>
</dbReference>
<dbReference type="InterPro" id="IPR009057">
    <property type="entry name" value="Homeodomain-like_sf"/>
</dbReference>
<keyword evidence="3" id="KW-0805">Transcription regulation</keyword>
<sequence>MLKTHNERIAGFMDDALLGYADQPASARHAANHDGQQFGRMFGGSKSLRQAFAMIERVAPTDVPVLILGESGCGKELVAQTVHEKSSRSAGPFVPVNCGAISPTLLEAELFGYEKGAFAGAQRTHAGVFERAAGGTLFLDEITAMSPDLQARLLRVLETGEFTRLGGTEELTCTARIVAATNRDPAEAISAGALRRDLMFRLAVFPINLPPLRAREGDVLMLARHFLAEMNRQYGTSKKFTAEAEARLASYDWPGNVRELKNCVQRAYILADHALDAASVAPLSSWSPQDEAQETLTWRVGQSLAEMERDAILATLQHFDGDKRQTAIVLGVSLKTLYNRLNAWAAQAS</sequence>
<dbReference type="Proteomes" id="UP000037939">
    <property type="component" value="Unassembled WGS sequence"/>
</dbReference>
<dbReference type="SUPFAM" id="SSF46689">
    <property type="entry name" value="Homeodomain-like"/>
    <property type="match status" value="1"/>
</dbReference>
<name>A0A0N0GQ78_9NEIS</name>
<gene>
    <name evidence="7" type="primary">zraR_1</name>
    <name evidence="7" type="ORF">WG78_02650</name>
</gene>
<dbReference type="SUPFAM" id="SSF52540">
    <property type="entry name" value="P-loop containing nucleoside triphosphate hydrolases"/>
    <property type="match status" value="1"/>
</dbReference>
<dbReference type="InterPro" id="IPR002078">
    <property type="entry name" value="Sigma_54_int"/>
</dbReference>
<evidence type="ECO:0000256" key="2">
    <source>
        <dbReference type="ARBA" id="ARBA00022840"/>
    </source>
</evidence>
<dbReference type="InterPro" id="IPR058031">
    <property type="entry name" value="AAA_lid_NorR"/>
</dbReference>
<dbReference type="GO" id="GO:0006355">
    <property type="term" value="P:regulation of DNA-templated transcription"/>
    <property type="evidence" value="ECO:0007669"/>
    <property type="project" value="InterPro"/>
</dbReference>
<dbReference type="Gene3D" id="3.40.50.300">
    <property type="entry name" value="P-loop containing nucleotide triphosphate hydrolases"/>
    <property type="match status" value="1"/>
</dbReference>
<proteinExistence type="predicted"/>
<dbReference type="Pfam" id="PF02954">
    <property type="entry name" value="HTH_8"/>
    <property type="match status" value="1"/>
</dbReference>
<keyword evidence="1" id="KW-0547">Nucleotide-binding</keyword>
<evidence type="ECO:0000313" key="8">
    <source>
        <dbReference type="Proteomes" id="UP000037939"/>
    </source>
</evidence>
<dbReference type="PROSITE" id="PS50045">
    <property type="entry name" value="SIGMA54_INTERACT_4"/>
    <property type="match status" value="1"/>
</dbReference>
<dbReference type="InterPro" id="IPR025944">
    <property type="entry name" value="Sigma_54_int_dom_CS"/>
</dbReference>
<dbReference type="GO" id="GO:0043565">
    <property type="term" value="F:sequence-specific DNA binding"/>
    <property type="evidence" value="ECO:0007669"/>
    <property type="project" value="InterPro"/>
</dbReference>
<keyword evidence="2" id="KW-0067">ATP-binding</keyword>
<dbReference type="PANTHER" id="PTHR32071">
    <property type="entry name" value="TRANSCRIPTIONAL REGULATORY PROTEIN"/>
    <property type="match status" value="1"/>
</dbReference>
<feature type="domain" description="Sigma-54 factor interaction" evidence="6">
    <location>
        <begin position="41"/>
        <end position="269"/>
    </location>
</feature>
<dbReference type="CDD" id="cd00009">
    <property type="entry name" value="AAA"/>
    <property type="match status" value="1"/>
</dbReference>
<dbReference type="Pfam" id="PF00158">
    <property type="entry name" value="Sigma54_activat"/>
    <property type="match status" value="1"/>
</dbReference>
<dbReference type="Pfam" id="PF25601">
    <property type="entry name" value="AAA_lid_14"/>
    <property type="match status" value="1"/>
</dbReference>
<organism evidence="7 8">
    <name type="scientific">Amantichitinum ursilacus</name>
    <dbReference type="NCBI Taxonomy" id="857265"/>
    <lineage>
        <taxon>Bacteria</taxon>
        <taxon>Pseudomonadati</taxon>
        <taxon>Pseudomonadota</taxon>
        <taxon>Betaproteobacteria</taxon>
        <taxon>Neisseriales</taxon>
        <taxon>Chitinibacteraceae</taxon>
        <taxon>Amantichitinum</taxon>
    </lineage>
</organism>
<protein>
    <submittedName>
        <fullName evidence="7">Transcriptional regulatory protein ZraR</fullName>
    </submittedName>
</protein>
<dbReference type="InterPro" id="IPR003593">
    <property type="entry name" value="AAA+_ATPase"/>
</dbReference>
<evidence type="ECO:0000256" key="3">
    <source>
        <dbReference type="ARBA" id="ARBA00023015"/>
    </source>
</evidence>
<dbReference type="PROSITE" id="PS00676">
    <property type="entry name" value="SIGMA54_INTERACT_2"/>
    <property type="match status" value="1"/>
</dbReference>
<evidence type="ECO:0000256" key="4">
    <source>
        <dbReference type="ARBA" id="ARBA00023125"/>
    </source>
</evidence>
<dbReference type="STRING" id="857265.WG78_02650"/>
<keyword evidence="8" id="KW-1185">Reference proteome</keyword>
<keyword evidence="4" id="KW-0238">DNA-binding</keyword>
<dbReference type="InterPro" id="IPR002197">
    <property type="entry name" value="HTH_Fis"/>
</dbReference>
<dbReference type="SMART" id="SM00382">
    <property type="entry name" value="AAA"/>
    <property type="match status" value="1"/>
</dbReference>
<dbReference type="AlphaFoldDB" id="A0A0N0GQ78"/>
<evidence type="ECO:0000256" key="5">
    <source>
        <dbReference type="ARBA" id="ARBA00023163"/>
    </source>
</evidence>
<evidence type="ECO:0000313" key="7">
    <source>
        <dbReference type="EMBL" id="KPC54440.1"/>
    </source>
</evidence>
<dbReference type="GO" id="GO:0005524">
    <property type="term" value="F:ATP binding"/>
    <property type="evidence" value="ECO:0007669"/>
    <property type="project" value="UniProtKB-KW"/>
</dbReference>
<keyword evidence="5" id="KW-0804">Transcription</keyword>
<dbReference type="Gene3D" id="1.10.8.60">
    <property type="match status" value="1"/>
</dbReference>
<dbReference type="InterPro" id="IPR027417">
    <property type="entry name" value="P-loop_NTPase"/>
</dbReference>
<reference evidence="7 8" key="1">
    <citation type="submission" date="2015-07" db="EMBL/GenBank/DDBJ databases">
        <title>Draft genome sequence of the Amantichitinum ursilacus IGB-41, a new chitin-degrading bacterium.</title>
        <authorList>
            <person name="Kirstahler P."/>
            <person name="Guenther M."/>
            <person name="Grumaz C."/>
            <person name="Rupp S."/>
            <person name="Zibek S."/>
            <person name="Sohn K."/>
        </authorList>
    </citation>
    <scope>NUCLEOTIDE SEQUENCE [LARGE SCALE GENOMIC DNA]</scope>
    <source>
        <strain evidence="7 8">IGB-41</strain>
    </source>
</reference>